<keyword evidence="3" id="KW-1003">Cell membrane</keyword>
<feature type="region of interest" description="Disordered" evidence="8">
    <location>
        <begin position="359"/>
        <end position="389"/>
    </location>
</feature>
<dbReference type="Pfam" id="PF02469">
    <property type="entry name" value="Fasciclin"/>
    <property type="match status" value="2"/>
</dbReference>
<dbReference type="GO" id="GO:0048354">
    <property type="term" value="P:mucilage biosynthetic process involved in seed coat development"/>
    <property type="evidence" value="ECO:0007669"/>
    <property type="project" value="TreeGrafter"/>
</dbReference>
<dbReference type="EMBL" id="JAAARO010000007">
    <property type="protein sequence ID" value="KAF5744610.1"/>
    <property type="molecule type" value="Genomic_DNA"/>
</dbReference>
<dbReference type="GO" id="GO:0009825">
    <property type="term" value="P:multidimensional cell growth"/>
    <property type="evidence" value="ECO:0007669"/>
    <property type="project" value="TreeGrafter"/>
</dbReference>
<dbReference type="Gene3D" id="2.30.180.10">
    <property type="entry name" value="FAS1 domain"/>
    <property type="match status" value="2"/>
</dbReference>
<dbReference type="Proteomes" id="UP000593562">
    <property type="component" value="Unassembled WGS sequence"/>
</dbReference>
<keyword evidence="5" id="KW-0732">Signal</keyword>
<evidence type="ECO:0000313" key="11">
    <source>
        <dbReference type="Proteomes" id="UP000593562"/>
    </source>
</evidence>
<organism evidence="10 11">
    <name type="scientific">Tripterygium wilfordii</name>
    <name type="common">Thunder God vine</name>
    <dbReference type="NCBI Taxonomy" id="458696"/>
    <lineage>
        <taxon>Eukaryota</taxon>
        <taxon>Viridiplantae</taxon>
        <taxon>Streptophyta</taxon>
        <taxon>Embryophyta</taxon>
        <taxon>Tracheophyta</taxon>
        <taxon>Spermatophyta</taxon>
        <taxon>Magnoliopsida</taxon>
        <taxon>eudicotyledons</taxon>
        <taxon>Gunneridae</taxon>
        <taxon>Pentapetalae</taxon>
        <taxon>rosids</taxon>
        <taxon>fabids</taxon>
        <taxon>Celastrales</taxon>
        <taxon>Celastraceae</taxon>
        <taxon>Tripterygium</taxon>
    </lineage>
</organism>
<evidence type="ECO:0000256" key="4">
    <source>
        <dbReference type="ARBA" id="ARBA00022622"/>
    </source>
</evidence>
<comment type="subcellular location">
    <subcellularLocation>
        <location evidence="1">Cell membrane</location>
        <topology evidence="1">Lipid-anchor</topology>
        <topology evidence="1">GPI-anchor</topology>
    </subcellularLocation>
</comment>
<dbReference type="FunFam" id="2.30.180.10:FF:000022">
    <property type="entry name" value="fasciclin-like arabinogalactan protein 4"/>
    <property type="match status" value="1"/>
</dbReference>
<evidence type="ECO:0000256" key="7">
    <source>
        <dbReference type="ARBA" id="ARBA00023288"/>
    </source>
</evidence>
<keyword evidence="7" id="KW-0449">Lipoprotein</keyword>
<dbReference type="GO" id="GO:0009738">
    <property type="term" value="P:abscisic acid-activated signaling pathway"/>
    <property type="evidence" value="ECO:0007669"/>
    <property type="project" value="TreeGrafter"/>
</dbReference>
<keyword evidence="11" id="KW-1185">Reference proteome</keyword>
<dbReference type="InterPro" id="IPR036378">
    <property type="entry name" value="FAS1_dom_sf"/>
</dbReference>
<dbReference type="PROSITE" id="PS50213">
    <property type="entry name" value="FAS1"/>
    <property type="match status" value="2"/>
</dbReference>
<reference evidence="10 11" key="1">
    <citation type="journal article" date="2020" name="Nat. Commun.">
        <title>Genome of Tripterygium wilfordii and identification of cytochrome P450 involved in triptolide biosynthesis.</title>
        <authorList>
            <person name="Tu L."/>
            <person name="Su P."/>
            <person name="Zhang Z."/>
            <person name="Gao L."/>
            <person name="Wang J."/>
            <person name="Hu T."/>
            <person name="Zhou J."/>
            <person name="Zhang Y."/>
            <person name="Zhao Y."/>
            <person name="Liu Y."/>
            <person name="Song Y."/>
            <person name="Tong Y."/>
            <person name="Lu Y."/>
            <person name="Yang J."/>
            <person name="Xu C."/>
            <person name="Jia M."/>
            <person name="Peters R.J."/>
            <person name="Huang L."/>
            <person name="Gao W."/>
        </authorList>
    </citation>
    <scope>NUCLEOTIDE SEQUENCE [LARGE SCALE GENOMIC DNA]</scope>
    <source>
        <strain evidence="11">cv. XIE 37</strain>
        <tissue evidence="10">Leaf</tissue>
    </source>
</reference>
<evidence type="ECO:0000259" key="9">
    <source>
        <dbReference type="PROSITE" id="PS50213"/>
    </source>
</evidence>
<proteinExistence type="inferred from homology"/>
<gene>
    <name evidence="10" type="ORF">HS088_TW07G00185</name>
</gene>
<dbReference type="InterPro" id="IPR000782">
    <property type="entry name" value="FAS1_domain"/>
</dbReference>
<dbReference type="SMART" id="SM00554">
    <property type="entry name" value="FAS1"/>
    <property type="match status" value="1"/>
</dbReference>
<feature type="domain" description="FAS1" evidence="9">
    <location>
        <begin position="28"/>
        <end position="180"/>
    </location>
</feature>
<feature type="domain" description="FAS1" evidence="9">
    <location>
        <begin position="197"/>
        <end position="342"/>
    </location>
</feature>
<dbReference type="FunFam" id="2.30.180.10:FF:000013">
    <property type="entry name" value="Fasciclin-like arabinogalactan protein 4"/>
    <property type="match status" value="1"/>
</dbReference>
<evidence type="ECO:0000256" key="3">
    <source>
        <dbReference type="ARBA" id="ARBA00022475"/>
    </source>
</evidence>
<dbReference type="GO" id="GO:0005886">
    <property type="term" value="C:plasma membrane"/>
    <property type="evidence" value="ECO:0007669"/>
    <property type="project" value="UniProtKB-SubCell"/>
</dbReference>
<dbReference type="InterPro" id="IPR033254">
    <property type="entry name" value="Plant_FLA"/>
</dbReference>
<feature type="compositionally biased region" description="Low complexity" evidence="8">
    <location>
        <begin position="359"/>
        <end position="375"/>
    </location>
</feature>
<dbReference type="GO" id="GO:0098552">
    <property type="term" value="C:side of membrane"/>
    <property type="evidence" value="ECO:0007669"/>
    <property type="project" value="UniProtKB-KW"/>
</dbReference>
<dbReference type="InParanoid" id="A0A7J7DE21"/>
<evidence type="ECO:0000313" key="10">
    <source>
        <dbReference type="EMBL" id="KAF5744610.1"/>
    </source>
</evidence>
<dbReference type="SUPFAM" id="SSF82153">
    <property type="entry name" value="FAS1 domain"/>
    <property type="match status" value="2"/>
</dbReference>
<evidence type="ECO:0000256" key="1">
    <source>
        <dbReference type="ARBA" id="ARBA00004609"/>
    </source>
</evidence>
<dbReference type="FunCoup" id="A0A7J7DE21">
    <property type="interactions" value="28"/>
</dbReference>
<dbReference type="AlphaFoldDB" id="A0A7J7DE21"/>
<keyword evidence="4" id="KW-0325">Glycoprotein</keyword>
<comment type="caution">
    <text evidence="10">The sequence shown here is derived from an EMBL/GenBank/DDBJ whole genome shotgun (WGS) entry which is preliminary data.</text>
</comment>
<comment type="similarity">
    <text evidence="2">Belongs to the fasciclin-like AGP family.</text>
</comment>
<name>A0A7J7DE21_TRIWF</name>
<evidence type="ECO:0000256" key="2">
    <source>
        <dbReference type="ARBA" id="ARBA00007843"/>
    </source>
</evidence>
<dbReference type="OrthoDB" id="286301at2759"/>
<evidence type="ECO:0000256" key="8">
    <source>
        <dbReference type="SAM" id="MobiDB-lite"/>
    </source>
</evidence>
<protein>
    <submittedName>
        <fullName evidence="10">Fasciclin-like arabinogalactan protein 4-like</fullName>
    </submittedName>
</protein>
<sequence>MAVASASSHFTPLIVAYLLLCTSTPILAINITALLSSFPELSSFSALISNAPSVASDLSRRTSLTLLAVPNSYLAASADFTRRLSPSSLADLLRYHVLLQFLSWSDLRQISPSGTLVTTLFQTTGRASSNFGSVNITCNPSTNVITVHSTEPYSPSNATVLSLVKTLPYNITIFSVNSLLNPYGFDLMASDTRPTPGLNISKALIDGHDFNVAASMLLASGVVDEFEAEEGGAGITMFVPTDAAFSDLPSSVNLQSLPADKKAMVLRFHVLHSYYPLGSLESIVNPLQPTLATEAMGAGSYTLNISRINGSVTINTGIVQGSVTQTVFDQKPVAIFGVSQVLLPREIFGKNPVVTTKPINISQSPEISPSPESTPGLDGSPSHLSSPPGFRGDVRSWGARIDGMRSFILAPFCIGLYLLV</sequence>
<keyword evidence="6" id="KW-0472">Membrane</keyword>
<dbReference type="PANTHER" id="PTHR32382">
    <property type="entry name" value="FASCICLIN-LIKE ARABINOGALACTAN PROTEIN"/>
    <property type="match status" value="1"/>
</dbReference>
<evidence type="ECO:0000256" key="5">
    <source>
        <dbReference type="ARBA" id="ARBA00022729"/>
    </source>
</evidence>
<evidence type="ECO:0000256" key="6">
    <source>
        <dbReference type="ARBA" id="ARBA00023136"/>
    </source>
</evidence>
<dbReference type="PANTHER" id="PTHR32382:SF0">
    <property type="entry name" value="FASCICLIN-LIKE ARABINOGALACTAN PROTEIN 4"/>
    <property type="match status" value="1"/>
</dbReference>
<keyword evidence="4" id="KW-0336">GPI-anchor</keyword>
<accession>A0A7J7DE21</accession>